<sequence length="365" mass="38565">MRLLQIQLILQITLLAVVNSRNGTNVPGSVPSIRMPLTLGNGSMAALLANSLSLMSPSPLPPPTISQIDSDSIRTLSPRSLPSAITLLHLPTPLAHYAQPAMYPSSTYPSSQKYPPPIVRLVFPRPHKRPHKRQPPPVHSRPIPLSNPPSTFSSPTSPKPFPISPYPIPLSPPKPSPAPPYPAPLSPPKPSLFPPNPTPLSPPKSSPVPPNPTPLSSPPQPLNPSPLSSLLPPGMPVTPCSQCAQYCIHKVPKPPGQSAVPIVLPPTNATVCKALSNYLTTYSAGLAGSSTPFVFNCQRRNATCVTACAPSDSSASVCNTLQTSYLPAAAILSVYIGYAAYPCGMSVNLTDTCGSCSFYSYMQCD</sequence>
<name>A0A250WU67_9CHLO</name>
<proteinExistence type="predicted"/>
<feature type="signal peptide" evidence="2">
    <location>
        <begin position="1"/>
        <end position="20"/>
    </location>
</feature>
<evidence type="ECO:0008006" key="5">
    <source>
        <dbReference type="Google" id="ProtNLM"/>
    </source>
</evidence>
<reference evidence="3 4" key="1">
    <citation type="submission" date="2017-08" db="EMBL/GenBank/DDBJ databases">
        <title>Acidophilic green algal genome provides insights into adaptation to an acidic environment.</title>
        <authorList>
            <person name="Hirooka S."/>
            <person name="Hirose Y."/>
            <person name="Kanesaki Y."/>
            <person name="Higuchi S."/>
            <person name="Fujiwara T."/>
            <person name="Onuma R."/>
            <person name="Era A."/>
            <person name="Ohbayashi R."/>
            <person name="Uzuka A."/>
            <person name="Nozaki H."/>
            <person name="Yoshikawa H."/>
            <person name="Miyagishima S.Y."/>
        </authorList>
    </citation>
    <scope>NUCLEOTIDE SEQUENCE [LARGE SCALE GENOMIC DNA]</scope>
    <source>
        <strain evidence="3 4">NIES-2499</strain>
    </source>
</reference>
<feature type="chain" id="PRO_5012377322" description="Pherophorin domain-containing protein" evidence="2">
    <location>
        <begin position="21"/>
        <end position="365"/>
    </location>
</feature>
<accession>A0A250WU67</accession>
<evidence type="ECO:0000313" key="4">
    <source>
        <dbReference type="Proteomes" id="UP000232323"/>
    </source>
</evidence>
<feature type="compositionally biased region" description="Basic residues" evidence="1">
    <location>
        <begin position="125"/>
        <end position="134"/>
    </location>
</feature>
<feature type="region of interest" description="Disordered" evidence="1">
    <location>
        <begin position="105"/>
        <end position="228"/>
    </location>
</feature>
<organism evidence="3 4">
    <name type="scientific">Chlamydomonas eustigma</name>
    <dbReference type="NCBI Taxonomy" id="1157962"/>
    <lineage>
        <taxon>Eukaryota</taxon>
        <taxon>Viridiplantae</taxon>
        <taxon>Chlorophyta</taxon>
        <taxon>core chlorophytes</taxon>
        <taxon>Chlorophyceae</taxon>
        <taxon>CS clade</taxon>
        <taxon>Chlamydomonadales</taxon>
        <taxon>Chlamydomonadaceae</taxon>
        <taxon>Chlamydomonas</taxon>
    </lineage>
</organism>
<dbReference type="AlphaFoldDB" id="A0A250WU67"/>
<dbReference type="EMBL" id="BEGY01000006">
    <property type="protein sequence ID" value="GAX74172.1"/>
    <property type="molecule type" value="Genomic_DNA"/>
</dbReference>
<gene>
    <name evidence="3" type="ORF">CEUSTIGMA_g1621.t1</name>
</gene>
<comment type="caution">
    <text evidence="3">The sequence shown here is derived from an EMBL/GenBank/DDBJ whole genome shotgun (WGS) entry which is preliminary data.</text>
</comment>
<protein>
    <recommendedName>
        <fullName evidence="5">Pherophorin domain-containing protein</fullName>
    </recommendedName>
</protein>
<feature type="compositionally biased region" description="Pro residues" evidence="1">
    <location>
        <begin position="157"/>
        <end position="224"/>
    </location>
</feature>
<dbReference type="Proteomes" id="UP000232323">
    <property type="component" value="Unassembled WGS sequence"/>
</dbReference>
<dbReference type="STRING" id="1157962.A0A250WU67"/>
<evidence type="ECO:0000256" key="2">
    <source>
        <dbReference type="SAM" id="SignalP"/>
    </source>
</evidence>
<evidence type="ECO:0000256" key="1">
    <source>
        <dbReference type="SAM" id="MobiDB-lite"/>
    </source>
</evidence>
<keyword evidence="2" id="KW-0732">Signal</keyword>
<evidence type="ECO:0000313" key="3">
    <source>
        <dbReference type="EMBL" id="GAX74172.1"/>
    </source>
</evidence>
<keyword evidence="4" id="KW-1185">Reference proteome</keyword>